<protein>
    <recommendedName>
        <fullName evidence="1">Ricin B lectin domain-containing protein</fullName>
    </recommendedName>
</protein>
<dbReference type="PROSITE" id="PS50231">
    <property type="entry name" value="RICIN_B_LECTIN"/>
    <property type="match status" value="1"/>
</dbReference>
<name>A0A1W2THS3_ROSNE</name>
<dbReference type="OrthoDB" id="2131701at2759"/>
<proteinExistence type="predicted"/>
<organism evidence="2">
    <name type="scientific">Rosellinia necatrix</name>
    <name type="common">White root-rot fungus</name>
    <dbReference type="NCBI Taxonomy" id="77044"/>
    <lineage>
        <taxon>Eukaryota</taxon>
        <taxon>Fungi</taxon>
        <taxon>Dikarya</taxon>
        <taxon>Ascomycota</taxon>
        <taxon>Pezizomycotina</taxon>
        <taxon>Sordariomycetes</taxon>
        <taxon>Xylariomycetidae</taxon>
        <taxon>Xylariales</taxon>
        <taxon>Xylariaceae</taxon>
        <taxon>Rosellinia</taxon>
    </lineage>
</organism>
<dbReference type="SUPFAM" id="SSF50370">
    <property type="entry name" value="Ricin B-like lectins"/>
    <property type="match status" value="1"/>
</dbReference>
<dbReference type="STRING" id="77044.A0A1W2THS3"/>
<evidence type="ECO:0000259" key="1">
    <source>
        <dbReference type="Pfam" id="PF14200"/>
    </source>
</evidence>
<dbReference type="Proteomes" id="UP000054516">
    <property type="component" value="Unassembled WGS sequence"/>
</dbReference>
<reference evidence="2" key="1">
    <citation type="submission" date="2016-03" db="EMBL/GenBank/DDBJ databases">
        <title>Draft genome sequence of Rosellinia necatrix.</title>
        <authorList>
            <person name="Kanematsu S."/>
        </authorList>
    </citation>
    <scope>NUCLEOTIDE SEQUENCE [LARGE SCALE GENOMIC DNA]</scope>
    <source>
        <strain evidence="2">W97</strain>
    </source>
</reference>
<dbReference type="OMA" id="LNENQQW"/>
<dbReference type="Pfam" id="PF14200">
    <property type="entry name" value="RicinB_lectin_2"/>
    <property type="match status" value="1"/>
</dbReference>
<evidence type="ECO:0000313" key="2">
    <source>
        <dbReference type="EMBL" id="GAP87687.1"/>
    </source>
</evidence>
<dbReference type="AlphaFoldDB" id="A0A1W2THS3"/>
<dbReference type="Gene3D" id="2.80.10.50">
    <property type="match status" value="2"/>
</dbReference>
<dbReference type="InterPro" id="IPR000772">
    <property type="entry name" value="Ricin_B_lectin"/>
</dbReference>
<feature type="domain" description="Ricin B lectin" evidence="1">
    <location>
        <begin position="46"/>
        <end position="140"/>
    </location>
</feature>
<dbReference type="InterPro" id="IPR035992">
    <property type="entry name" value="Ricin_B-like_lectins"/>
</dbReference>
<evidence type="ECO:0000313" key="3">
    <source>
        <dbReference type="Proteomes" id="UP000054516"/>
    </source>
</evidence>
<keyword evidence="3" id="KW-1185">Reference proteome</keyword>
<gene>
    <name evidence="2" type="ORF">SAMD00023353_2800080</name>
</gene>
<dbReference type="EMBL" id="DF977473">
    <property type="protein sequence ID" value="GAP87687.1"/>
    <property type="molecule type" value="Genomic_DNA"/>
</dbReference>
<dbReference type="CDD" id="cd23416">
    <property type="entry name" value="beta-trefoil_Ricin_MOA-like"/>
    <property type="match status" value="1"/>
</dbReference>
<accession>A0A1W2THS3</accession>
<sequence length="159" mass="17141">MSYSADSLNGATVNFLNYGTGTALDLTAGNPANGTPLIGYQFHGGANQQWRLERADDSPVWPSWKIRSVQTGTYLDLAGGGSANGTQVQGWQGAATNNQLWRLVSADPSGRVVMIQNIGTATYVDLYNGNPANLTKITGWAGKVEDKNPHQLWRVQFVN</sequence>